<dbReference type="EMBL" id="JARJCW010000086">
    <property type="protein sequence ID" value="KAJ7196029.1"/>
    <property type="molecule type" value="Genomic_DNA"/>
</dbReference>
<evidence type="ECO:0008006" key="3">
    <source>
        <dbReference type="Google" id="ProtNLM"/>
    </source>
</evidence>
<reference evidence="1" key="1">
    <citation type="submission" date="2023-03" db="EMBL/GenBank/DDBJ databases">
        <title>Massive genome expansion in bonnet fungi (Mycena s.s.) driven by repeated elements and novel gene families across ecological guilds.</title>
        <authorList>
            <consortium name="Lawrence Berkeley National Laboratory"/>
            <person name="Harder C.B."/>
            <person name="Miyauchi S."/>
            <person name="Viragh M."/>
            <person name="Kuo A."/>
            <person name="Thoen E."/>
            <person name="Andreopoulos B."/>
            <person name="Lu D."/>
            <person name="Skrede I."/>
            <person name="Drula E."/>
            <person name="Henrissat B."/>
            <person name="Morin E."/>
            <person name="Kohler A."/>
            <person name="Barry K."/>
            <person name="LaButti K."/>
            <person name="Morin E."/>
            <person name="Salamov A."/>
            <person name="Lipzen A."/>
            <person name="Mereny Z."/>
            <person name="Hegedus B."/>
            <person name="Baldrian P."/>
            <person name="Stursova M."/>
            <person name="Weitz H."/>
            <person name="Taylor A."/>
            <person name="Grigoriev I.V."/>
            <person name="Nagy L.G."/>
            <person name="Martin F."/>
            <person name="Kauserud H."/>
        </authorList>
    </citation>
    <scope>NUCLEOTIDE SEQUENCE</scope>
    <source>
        <strain evidence="1">9144</strain>
    </source>
</reference>
<dbReference type="Proteomes" id="UP001219525">
    <property type="component" value="Unassembled WGS sequence"/>
</dbReference>
<gene>
    <name evidence="1" type="ORF">GGX14DRAFT_473977</name>
</gene>
<evidence type="ECO:0000313" key="1">
    <source>
        <dbReference type="EMBL" id="KAJ7196029.1"/>
    </source>
</evidence>
<sequence>MAEGTDTHGLLADYRNSGLVAIEGDAGHVDAGAMIPDFVAATRYKSTATGSRATNLKLLTLYDIEKPPTVAGGALSNVAGLDCREYVHLGTWSHLETKPASRALPGQFLFAVTIEIAPENEDDFNRWYSEEHTVVFHSIDNMAMIARIPGWKRGRRYKLLQTQPQGATPVATYLALHELDNGNFEQTAEIEQARGTEWSKRVFKRVIRREVRAFELQNVFTKSKVEDARSL</sequence>
<protein>
    <recommendedName>
        <fullName evidence="3">EthD domain-containing protein</fullName>
    </recommendedName>
</protein>
<accession>A0AAD6UXI4</accession>
<proteinExistence type="predicted"/>
<dbReference type="AlphaFoldDB" id="A0AAD6UXI4"/>
<name>A0AAD6UXI4_9AGAR</name>
<comment type="caution">
    <text evidence="1">The sequence shown here is derived from an EMBL/GenBank/DDBJ whole genome shotgun (WGS) entry which is preliminary data.</text>
</comment>
<keyword evidence="2" id="KW-1185">Reference proteome</keyword>
<organism evidence="1 2">
    <name type="scientific">Mycena pura</name>
    <dbReference type="NCBI Taxonomy" id="153505"/>
    <lineage>
        <taxon>Eukaryota</taxon>
        <taxon>Fungi</taxon>
        <taxon>Dikarya</taxon>
        <taxon>Basidiomycota</taxon>
        <taxon>Agaricomycotina</taxon>
        <taxon>Agaricomycetes</taxon>
        <taxon>Agaricomycetidae</taxon>
        <taxon>Agaricales</taxon>
        <taxon>Marasmiineae</taxon>
        <taxon>Mycenaceae</taxon>
        <taxon>Mycena</taxon>
    </lineage>
</organism>
<evidence type="ECO:0000313" key="2">
    <source>
        <dbReference type="Proteomes" id="UP001219525"/>
    </source>
</evidence>